<name>A0A0J9B8U8_9FIRM</name>
<keyword evidence="2" id="KW-0472">Membrane</keyword>
<dbReference type="AlphaFoldDB" id="A0A0J9B8U8"/>
<dbReference type="PATRIC" id="fig|742734.4.peg.758"/>
<feature type="transmembrane region" description="Helical" evidence="2">
    <location>
        <begin position="152"/>
        <end position="177"/>
    </location>
</feature>
<keyword evidence="2" id="KW-0812">Transmembrane</keyword>
<dbReference type="OrthoDB" id="95800at2"/>
<dbReference type="EMBL" id="ADLK01000078">
    <property type="protein sequence ID" value="KMW08814.1"/>
    <property type="molecule type" value="Genomic_DNA"/>
</dbReference>
<reference evidence="3 4" key="1">
    <citation type="submission" date="2011-04" db="EMBL/GenBank/DDBJ databases">
        <title>The Genome Sequence of Clostridium citroniae WAL-19142.</title>
        <authorList>
            <consortium name="The Broad Institute Genome Sequencing Platform"/>
            <person name="Earl A."/>
            <person name="Ward D."/>
            <person name="Feldgarden M."/>
            <person name="Gevers D."/>
            <person name="Warren Y.A."/>
            <person name="Tyrrell K.L."/>
            <person name="Citron D.M."/>
            <person name="Goldstein E.J."/>
            <person name="Daigneault M."/>
            <person name="Allen-Vercoe E."/>
            <person name="Young S.K."/>
            <person name="Zeng Q."/>
            <person name="Gargeya S."/>
            <person name="Fitzgerald M."/>
            <person name="Haas B."/>
            <person name="Abouelleil A."/>
            <person name="Alvarado L."/>
            <person name="Arachchi H.M."/>
            <person name="Berlin A."/>
            <person name="Brown A."/>
            <person name="Chapman S.B."/>
            <person name="Chen Z."/>
            <person name="Dunbar C."/>
            <person name="Freedman E."/>
            <person name="Gearin G."/>
            <person name="Gellesch M."/>
            <person name="Goldberg J."/>
            <person name="Griggs A."/>
            <person name="Gujja S."/>
            <person name="Heilman E.R."/>
            <person name="Heiman D."/>
            <person name="Howarth C."/>
            <person name="Larson L."/>
            <person name="Lui A."/>
            <person name="MacDonald P.J."/>
            <person name="Mehta T."/>
            <person name="Montmayeur A."/>
            <person name="Murphy C."/>
            <person name="Neiman D."/>
            <person name="Pearson M."/>
            <person name="Priest M."/>
            <person name="Roberts A."/>
            <person name="Saif S."/>
            <person name="Shea T."/>
            <person name="Shenoy N."/>
            <person name="Sisk P."/>
            <person name="Stolte C."/>
            <person name="Sykes S."/>
            <person name="White J."/>
            <person name="Yandava C."/>
            <person name="Wortman J."/>
            <person name="Nusbaum C."/>
            <person name="Birren B."/>
        </authorList>
    </citation>
    <scope>NUCLEOTIDE SEQUENCE [LARGE SCALE GENOMIC DNA]</scope>
    <source>
        <strain evidence="3 4">WAL-19142</strain>
    </source>
</reference>
<accession>A0A0J9B8U8</accession>
<organism evidence="3 4">
    <name type="scientific">[Clostridium] citroniae WAL-19142</name>
    <dbReference type="NCBI Taxonomy" id="742734"/>
    <lineage>
        <taxon>Bacteria</taxon>
        <taxon>Bacillati</taxon>
        <taxon>Bacillota</taxon>
        <taxon>Clostridia</taxon>
        <taxon>Lachnospirales</taxon>
        <taxon>Lachnospiraceae</taxon>
        <taxon>Enterocloster</taxon>
    </lineage>
</organism>
<feature type="transmembrane region" description="Helical" evidence="2">
    <location>
        <begin position="220"/>
        <end position="245"/>
    </location>
</feature>
<evidence type="ECO:0000256" key="1">
    <source>
        <dbReference type="SAM" id="MobiDB-lite"/>
    </source>
</evidence>
<comment type="caution">
    <text evidence="3">The sequence shown here is derived from an EMBL/GenBank/DDBJ whole genome shotgun (WGS) entry which is preliminary data.</text>
</comment>
<feature type="compositionally biased region" description="Basic and acidic residues" evidence="1">
    <location>
        <begin position="91"/>
        <end position="113"/>
    </location>
</feature>
<protein>
    <recommendedName>
        <fullName evidence="5">DUF1700 domain-containing protein</fullName>
    </recommendedName>
</protein>
<proteinExistence type="predicted"/>
<feature type="region of interest" description="Disordered" evidence="1">
    <location>
        <begin position="90"/>
        <end position="145"/>
    </location>
</feature>
<dbReference type="GeneID" id="93165436"/>
<dbReference type="Proteomes" id="UP000037392">
    <property type="component" value="Unassembled WGS sequence"/>
</dbReference>
<evidence type="ECO:0008006" key="5">
    <source>
        <dbReference type="Google" id="ProtNLM"/>
    </source>
</evidence>
<sequence length="271" mass="30312">MTRDGFMKELAYLLQDIQDEDKEDALQYYMDYFDEAGPEREDEVIRELGSPERIAAIIRSDIAGHLENGGEFTESGYQDERFRDPNYQVARRFDLPERQEQEGRDNSKTDYSKTEPSQDWQDETGHGRDWQSGQQSHDPKHSRPQTSNTLKIILWVILIIIISPMLIGLGGGVLGIAGGLLGLLVGALVLIGVLTAAMLISGVAMIPFGIIHMFTQPLDGFFISGTGLILLGIGVLLLALAVLFYGRFLPFLIRSIINTFNRLLHRGRCKS</sequence>
<feature type="transmembrane region" description="Helical" evidence="2">
    <location>
        <begin position="183"/>
        <end position="208"/>
    </location>
</feature>
<dbReference type="Pfam" id="PF22564">
    <property type="entry name" value="HAAS"/>
    <property type="match status" value="1"/>
</dbReference>
<evidence type="ECO:0000313" key="4">
    <source>
        <dbReference type="Proteomes" id="UP000037392"/>
    </source>
</evidence>
<keyword evidence="2" id="KW-1133">Transmembrane helix</keyword>
<gene>
    <name evidence="3" type="ORF">HMPREF9470_00711</name>
</gene>
<evidence type="ECO:0000313" key="3">
    <source>
        <dbReference type="EMBL" id="KMW08814.1"/>
    </source>
</evidence>
<dbReference type="RefSeq" id="WP_007862325.1">
    <property type="nucleotide sequence ID" value="NZ_KQ235875.1"/>
</dbReference>
<evidence type="ECO:0000256" key="2">
    <source>
        <dbReference type="SAM" id="Phobius"/>
    </source>
</evidence>